<dbReference type="Pfam" id="PF05746">
    <property type="entry name" value="DALR_1"/>
    <property type="match status" value="1"/>
</dbReference>
<dbReference type="PANTHER" id="PTHR11956">
    <property type="entry name" value="ARGINYL-TRNA SYNTHETASE"/>
    <property type="match status" value="1"/>
</dbReference>
<dbReference type="NCBIfam" id="TIGR00456">
    <property type="entry name" value="argS"/>
    <property type="match status" value="1"/>
</dbReference>
<dbReference type="FunFam" id="1.10.730.10:FF:000006">
    <property type="entry name" value="Arginyl-tRNA synthetase 2, mitochondrial"/>
    <property type="match status" value="1"/>
</dbReference>
<evidence type="ECO:0000259" key="13">
    <source>
        <dbReference type="SMART" id="SM00836"/>
    </source>
</evidence>
<dbReference type="InterPro" id="IPR014729">
    <property type="entry name" value="Rossmann-like_a/b/a_fold"/>
</dbReference>
<dbReference type="SMART" id="SM00836">
    <property type="entry name" value="DALR_1"/>
    <property type="match status" value="1"/>
</dbReference>
<dbReference type="InterPro" id="IPR001278">
    <property type="entry name" value="Arg-tRNA-ligase"/>
</dbReference>
<dbReference type="FunFam" id="3.40.50.620:FF:000030">
    <property type="entry name" value="Arginine--tRNA ligase"/>
    <property type="match status" value="1"/>
</dbReference>
<dbReference type="Gene3D" id="1.10.730.10">
    <property type="entry name" value="Isoleucyl-tRNA Synthetase, Domain 1"/>
    <property type="match status" value="1"/>
</dbReference>
<comment type="subunit">
    <text evidence="3 11">Monomer.</text>
</comment>
<evidence type="ECO:0000256" key="10">
    <source>
        <dbReference type="ARBA" id="ARBA00049339"/>
    </source>
</evidence>
<evidence type="ECO:0000313" key="16">
    <source>
        <dbReference type="Proteomes" id="UP000218767"/>
    </source>
</evidence>
<evidence type="ECO:0000256" key="4">
    <source>
        <dbReference type="ARBA" id="ARBA00022490"/>
    </source>
</evidence>
<dbReference type="PRINTS" id="PR01038">
    <property type="entry name" value="TRNASYNTHARG"/>
</dbReference>
<feature type="domain" description="Arginyl tRNA synthetase N-terminal" evidence="14">
    <location>
        <begin position="6"/>
        <end position="90"/>
    </location>
</feature>
<dbReference type="InterPro" id="IPR008909">
    <property type="entry name" value="DALR_anticod-bd"/>
</dbReference>
<dbReference type="CDD" id="cd00671">
    <property type="entry name" value="ArgRS_core"/>
    <property type="match status" value="1"/>
</dbReference>
<evidence type="ECO:0000256" key="12">
    <source>
        <dbReference type="RuleBase" id="RU363038"/>
    </source>
</evidence>
<keyword evidence="4 11" id="KW-0963">Cytoplasm</keyword>
<dbReference type="AlphaFoldDB" id="A0A2A4X371"/>
<evidence type="ECO:0000256" key="6">
    <source>
        <dbReference type="ARBA" id="ARBA00022741"/>
    </source>
</evidence>
<dbReference type="HAMAP" id="MF_00123">
    <property type="entry name" value="Arg_tRNA_synth"/>
    <property type="match status" value="1"/>
</dbReference>
<dbReference type="GO" id="GO:0004814">
    <property type="term" value="F:arginine-tRNA ligase activity"/>
    <property type="evidence" value="ECO:0007669"/>
    <property type="project" value="UniProtKB-UniRule"/>
</dbReference>
<evidence type="ECO:0000313" key="15">
    <source>
        <dbReference type="EMBL" id="PCI76497.1"/>
    </source>
</evidence>
<comment type="catalytic activity">
    <reaction evidence="10 11">
        <text>tRNA(Arg) + L-arginine + ATP = L-arginyl-tRNA(Arg) + AMP + diphosphate</text>
        <dbReference type="Rhea" id="RHEA:20301"/>
        <dbReference type="Rhea" id="RHEA-COMP:9658"/>
        <dbReference type="Rhea" id="RHEA-COMP:9673"/>
        <dbReference type="ChEBI" id="CHEBI:30616"/>
        <dbReference type="ChEBI" id="CHEBI:32682"/>
        <dbReference type="ChEBI" id="CHEBI:33019"/>
        <dbReference type="ChEBI" id="CHEBI:78442"/>
        <dbReference type="ChEBI" id="CHEBI:78513"/>
        <dbReference type="ChEBI" id="CHEBI:456215"/>
        <dbReference type="EC" id="6.1.1.19"/>
    </reaction>
</comment>
<dbReference type="SMART" id="SM01016">
    <property type="entry name" value="Arg_tRNA_synt_N"/>
    <property type="match status" value="1"/>
</dbReference>
<dbReference type="EC" id="6.1.1.19" evidence="11"/>
<evidence type="ECO:0000256" key="7">
    <source>
        <dbReference type="ARBA" id="ARBA00022840"/>
    </source>
</evidence>
<comment type="subcellular location">
    <subcellularLocation>
        <location evidence="1 11">Cytoplasm</location>
    </subcellularLocation>
</comment>
<dbReference type="GO" id="GO:0006420">
    <property type="term" value="P:arginyl-tRNA aminoacylation"/>
    <property type="evidence" value="ECO:0007669"/>
    <property type="project" value="UniProtKB-UniRule"/>
</dbReference>
<dbReference type="InterPro" id="IPR035684">
    <property type="entry name" value="ArgRS_core"/>
</dbReference>
<dbReference type="PROSITE" id="PS00178">
    <property type="entry name" value="AA_TRNA_LIGASE_I"/>
    <property type="match status" value="1"/>
</dbReference>
<evidence type="ECO:0000256" key="11">
    <source>
        <dbReference type="HAMAP-Rule" id="MF_00123"/>
    </source>
</evidence>
<dbReference type="Pfam" id="PF03485">
    <property type="entry name" value="Arg_tRNA_synt_N"/>
    <property type="match status" value="1"/>
</dbReference>
<keyword evidence="6 11" id="KW-0547">Nucleotide-binding</keyword>
<dbReference type="GO" id="GO:0005524">
    <property type="term" value="F:ATP binding"/>
    <property type="evidence" value="ECO:0007669"/>
    <property type="project" value="UniProtKB-UniRule"/>
</dbReference>
<protein>
    <recommendedName>
        <fullName evidence="11">Arginine--tRNA ligase</fullName>
        <ecNumber evidence="11">6.1.1.19</ecNumber>
    </recommendedName>
    <alternativeName>
        <fullName evidence="11">Arginyl-tRNA synthetase</fullName>
        <shortName evidence="11">ArgRS</shortName>
    </alternativeName>
</protein>
<dbReference type="GO" id="GO:0005737">
    <property type="term" value="C:cytoplasm"/>
    <property type="evidence" value="ECO:0007669"/>
    <property type="project" value="UniProtKB-SubCell"/>
</dbReference>
<evidence type="ECO:0000256" key="5">
    <source>
        <dbReference type="ARBA" id="ARBA00022598"/>
    </source>
</evidence>
<dbReference type="Pfam" id="PF00750">
    <property type="entry name" value="tRNA-synt_1d"/>
    <property type="match status" value="1"/>
</dbReference>
<evidence type="ECO:0000256" key="1">
    <source>
        <dbReference type="ARBA" id="ARBA00004496"/>
    </source>
</evidence>
<dbReference type="SUPFAM" id="SSF55190">
    <property type="entry name" value="Arginyl-tRNA synthetase (ArgRS), N-terminal 'additional' domain"/>
    <property type="match status" value="1"/>
</dbReference>
<accession>A0A2A4X371</accession>
<feature type="domain" description="DALR anticodon binding" evidence="13">
    <location>
        <begin position="465"/>
        <end position="579"/>
    </location>
</feature>
<dbReference type="InterPro" id="IPR036695">
    <property type="entry name" value="Arg-tRNA-synth_N_sf"/>
</dbReference>
<dbReference type="SUPFAM" id="SSF47323">
    <property type="entry name" value="Anticodon-binding domain of a subclass of class I aminoacyl-tRNA synthetases"/>
    <property type="match status" value="1"/>
</dbReference>
<dbReference type="SUPFAM" id="SSF52374">
    <property type="entry name" value="Nucleotidylyl transferase"/>
    <property type="match status" value="1"/>
</dbReference>
<evidence type="ECO:0000256" key="2">
    <source>
        <dbReference type="ARBA" id="ARBA00005594"/>
    </source>
</evidence>
<reference evidence="16" key="1">
    <citation type="submission" date="2017-08" db="EMBL/GenBank/DDBJ databases">
        <title>A dynamic microbial community with high functional redundancy inhabits the cold, oxic subseafloor aquifer.</title>
        <authorList>
            <person name="Tully B.J."/>
            <person name="Wheat C.G."/>
            <person name="Glazer B.T."/>
            <person name="Huber J.A."/>
        </authorList>
    </citation>
    <scope>NUCLEOTIDE SEQUENCE [LARGE SCALE GENOMIC DNA]</scope>
</reference>
<feature type="short sequence motif" description="'HIGH' region" evidence="11">
    <location>
        <begin position="126"/>
        <end position="136"/>
    </location>
</feature>
<dbReference type="EMBL" id="NVUL01000056">
    <property type="protein sequence ID" value="PCI76497.1"/>
    <property type="molecule type" value="Genomic_DNA"/>
</dbReference>
<comment type="caution">
    <text evidence="15">The sequence shown here is derived from an EMBL/GenBank/DDBJ whole genome shotgun (WGS) entry which is preliminary data.</text>
</comment>
<dbReference type="InterPro" id="IPR005148">
    <property type="entry name" value="Arg-tRNA-synth_N"/>
</dbReference>
<dbReference type="Gene3D" id="3.30.1360.70">
    <property type="entry name" value="Arginyl tRNA synthetase N-terminal domain"/>
    <property type="match status" value="1"/>
</dbReference>
<dbReference type="InterPro" id="IPR001412">
    <property type="entry name" value="aa-tRNA-synth_I_CS"/>
</dbReference>
<name>A0A2A4X371_9GAMM</name>
<proteinExistence type="inferred from homology"/>
<keyword evidence="5 11" id="KW-0436">Ligase</keyword>
<evidence type="ECO:0000256" key="3">
    <source>
        <dbReference type="ARBA" id="ARBA00011245"/>
    </source>
</evidence>
<keyword evidence="7 11" id="KW-0067">ATP-binding</keyword>
<evidence type="ECO:0000259" key="14">
    <source>
        <dbReference type="SMART" id="SM01016"/>
    </source>
</evidence>
<dbReference type="Proteomes" id="UP000218767">
    <property type="component" value="Unassembled WGS sequence"/>
</dbReference>
<evidence type="ECO:0000256" key="9">
    <source>
        <dbReference type="ARBA" id="ARBA00023146"/>
    </source>
</evidence>
<comment type="similarity">
    <text evidence="2 11 12">Belongs to the class-I aminoacyl-tRNA synthetase family.</text>
</comment>
<keyword evidence="9 11" id="KW-0030">Aminoacyl-tRNA synthetase</keyword>
<organism evidence="15 16">
    <name type="scientific">SAR86 cluster bacterium</name>
    <dbReference type="NCBI Taxonomy" id="2030880"/>
    <lineage>
        <taxon>Bacteria</taxon>
        <taxon>Pseudomonadati</taxon>
        <taxon>Pseudomonadota</taxon>
        <taxon>Gammaproteobacteria</taxon>
        <taxon>SAR86 cluster</taxon>
    </lineage>
</organism>
<gene>
    <name evidence="11" type="primary">argS</name>
    <name evidence="15" type="ORF">COB20_10440</name>
</gene>
<evidence type="ECO:0000256" key="8">
    <source>
        <dbReference type="ARBA" id="ARBA00022917"/>
    </source>
</evidence>
<sequence>MNTLKHTLNQLVGEALNVVSGLADCDPNVITASKPEFGDYQSNGVMSIAKRAGTNPRQLASDVVEKITADANPLIAKLEVAGPGFINIHLSDLALMQRASEIQSDTQKLIPTTNKVEKIVVDYSSPNLAKEMHVGHLRGTIIGDCLARVLERQGHEIIRQNHVGDWGTQFGMLISYMRELSVSQGDLPTQLADLESFYRAAKERFDADPGFADTARGSVVKLQGGDADHLVVWQQFIDESLKHCQAIYDKLNVTLSRKDLKAESFYNKDLEGVVKKLEEASLLSISNGARCVFLPEFIGKDGEPLPVIIQKTDGGYLYATTDLAAVQFRSFDLKAERSLYVVDARQSLHFQQVFAVARKAGFTSKNISLEHIAYGTMMGSDGRPFKTRSGDTIKLVDLLDEAIRRAYELVSQKNPGLDEATCTEIAEKVGIAAVKYADLSKNRTSDYVFDWSSMLSFEGNTAPYLMYAYARIRSILRKQNSGLEGVQITSVSEVAERNLLLKIMQLPEVVDMVARDCYPNLLCNYLYELAGLFMRFYESCPILKADAQLRDSRLALSALTAATLQQGLDLLGIETLEKM</sequence>
<dbReference type="Gene3D" id="3.40.50.620">
    <property type="entry name" value="HUPs"/>
    <property type="match status" value="1"/>
</dbReference>
<dbReference type="InterPro" id="IPR009080">
    <property type="entry name" value="tRNAsynth_Ia_anticodon-bd"/>
</dbReference>
<dbReference type="CDD" id="cd07956">
    <property type="entry name" value="Anticodon_Ia_Arg"/>
    <property type="match status" value="1"/>
</dbReference>
<keyword evidence="8 11" id="KW-0648">Protein biosynthesis</keyword>
<dbReference type="PANTHER" id="PTHR11956:SF5">
    <property type="entry name" value="ARGININE--TRNA LIGASE, CYTOPLASMIC"/>
    <property type="match status" value="1"/>
</dbReference>